<gene>
    <name evidence="4" type="ORF">IO98_01475</name>
</gene>
<dbReference type="InterPro" id="IPR005255">
    <property type="entry name" value="PdxA_fam"/>
</dbReference>
<dbReference type="OrthoDB" id="9801783at2"/>
<dbReference type="GO" id="GO:0051287">
    <property type="term" value="F:NAD binding"/>
    <property type="evidence" value="ECO:0007669"/>
    <property type="project" value="InterPro"/>
</dbReference>
<name>A0A084JSD6_9FIRM</name>
<comment type="caution">
    <text evidence="4">The sequence shown here is derived from an EMBL/GenBank/DDBJ whole genome shotgun (WGS) entry which is preliminary data.</text>
</comment>
<keyword evidence="3" id="KW-0520">NAD</keyword>
<evidence type="ECO:0000313" key="5">
    <source>
        <dbReference type="Proteomes" id="UP000028525"/>
    </source>
</evidence>
<evidence type="ECO:0000256" key="3">
    <source>
        <dbReference type="ARBA" id="ARBA00023027"/>
    </source>
</evidence>
<protein>
    <submittedName>
        <fullName evidence="4">4-hydroxythreonine-4-phosphate dehydrogenase</fullName>
    </submittedName>
</protein>
<dbReference type="RefSeq" id="WP_038277310.1">
    <property type="nucleotide sequence ID" value="NZ_JPME01000002.1"/>
</dbReference>
<dbReference type="SUPFAM" id="SSF53659">
    <property type="entry name" value="Isocitrate/Isopropylmalate dehydrogenase-like"/>
    <property type="match status" value="1"/>
</dbReference>
<evidence type="ECO:0000313" key="4">
    <source>
        <dbReference type="EMBL" id="KEZ91870.1"/>
    </source>
</evidence>
<evidence type="ECO:0000256" key="1">
    <source>
        <dbReference type="ARBA" id="ARBA00022723"/>
    </source>
</evidence>
<dbReference type="Pfam" id="PF04166">
    <property type="entry name" value="PdxA"/>
    <property type="match status" value="1"/>
</dbReference>
<dbReference type="AlphaFoldDB" id="A0A084JSD6"/>
<reference evidence="4 5" key="1">
    <citation type="submission" date="2014-07" db="EMBL/GenBank/DDBJ databases">
        <title>Draft genome of Clostridium celerecrescens 152B isolated from sediments associated with methane hydrate from Krishna Godavari basin.</title>
        <authorList>
            <person name="Honkalas V.S."/>
            <person name="Dabir A.P."/>
            <person name="Arora P."/>
            <person name="Dhakephalkar P.K."/>
        </authorList>
    </citation>
    <scope>NUCLEOTIDE SEQUENCE [LARGE SCALE GENOMIC DNA]</scope>
    <source>
        <strain evidence="4 5">152B</strain>
    </source>
</reference>
<keyword evidence="1" id="KW-0479">Metal-binding</keyword>
<proteinExistence type="predicted"/>
<dbReference type="PANTHER" id="PTHR30004">
    <property type="entry name" value="4-HYDROXYTHREONINE-4-PHOSPHATE DEHYDROGENASE"/>
    <property type="match status" value="1"/>
</dbReference>
<dbReference type="Proteomes" id="UP000028525">
    <property type="component" value="Unassembled WGS sequence"/>
</dbReference>
<organism evidence="4 5">
    <name type="scientific">Lacrimispora celerecrescens</name>
    <dbReference type="NCBI Taxonomy" id="29354"/>
    <lineage>
        <taxon>Bacteria</taxon>
        <taxon>Bacillati</taxon>
        <taxon>Bacillota</taxon>
        <taxon>Clostridia</taxon>
        <taxon>Lachnospirales</taxon>
        <taxon>Lachnospiraceae</taxon>
        <taxon>Lacrimispora</taxon>
    </lineage>
</organism>
<dbReference type="GO" id="GO:0016491">
    <property type="term" value="F:oxidoreductase activity"/>
    <property type="evidence" value="ECO:0007669"/>
    <property type="project" value="UniProtKB-KW"/>
</dbReference>
<keyword evidence="2" id="KW-0560">Oxidoreductase</keyword>
<dbReference type="Gene3D" id="3.40.718.10">
    <property type="entry name" value="Isopropylmalate Dehydrogenase"/>
    <property type="match status" value="1"/>
</dbReference>
<dbReference type="EMBL" id="JPME01000002">
    <property type="protein sequence ID" value="KEZ91870.1"/>
    <property type="molecule type" value="Genomic_DNA"/>
</dbReference>
<dbReference type="STRING" id="29354.IO98_01475"/>
<keyword evidence="5" id="KW-1185">Reference proteome</keyword>
<sequence>MSRKPVLGILLGDAAGVGPEMIAKLAANGFLDQNCRPLIMGDLRVLKKAEKINCLNIRTQAISDVSEATWEDGIPVLDQKNLDPIEIEYGKLSIESGKACLELLKLGVELFQADKIDGFCFGPLNKQSMIKAGCTKESEHHFLADLFHQTAPFGEINVLGDLWTTRTTSHIPIARVSDHLSVETIMRAITLADSTLKNSGIEKPVLGIAALNPHCGEGGKCGREEIDVITPAIEEAKRMGIDARGPFSSDILFINAFNGEFNGVVTMYHDQGQIALKLKGFDQGITIAGGLPAPIVTCAHGTAYDIAGKGVAKTSAFENAVLMAAKMARTIRNMD</sequence>
<dbReference type="GO" id="GO:0046872">
    <property type="term" value="F:metal ion binding"/>
    <property type="evidence" value="ECO:0007669"/>
    <property type="project" value="UniProtKB-KW"/>
</dbReference>
<evidence type="ECO:0000256" key="2">
    <source>
        <dbReference type="ARBA" id="ARBA00023002"/>
    </source>
</evidence>
<dbReference type="PANTHER" id="PTHR30004:SF3">
    <property type="entry name" value="4-HYDROXYTHREONINE-4-PHOSPHATE DEHYDROGENASE 2-RELATED"/>
    <property type="match status" value="1"/>
</dbReference>
<accession>A0A084JSD6</accession>